<dbReference type="InterPro" id="IPR012338">
    <property type="entry name" value="Beta-lactam/transpept-like"/>
</dbReference>
<keyword evidence="2" id="KW-0472">Membrane</keyword>
<accession>A0ABX7L5X9</accession>
<sequence>MRIEQLRQAIASTAQSLGFSGTVLLSGREEELILEAYGHANMADNRLNKPDTRFGIASGCKLFTAIAICQLVEQGKLSFESKALELLQGGGLAFPLFSPEITVHQLLTHSSGIGDYFDEETMDDFAELWKAVPMYTLRRLEDFLPMFQNLPMKFNPGDRFHYNNAGYIMLGLLVEAASGMAFSDYVEQHIFLPCGMQHSGYFALDNLPANTAMGYIEQEDGSLITNIYSIPVKGGADGGAFITATDMQLFWDGLFNHRLLNEETTALLLTPHIHEDQDNYYGYGVWITKLNGEVYKYHVMGFDPGVSFRSAFYPASGVTFAALCNRSKGAYQIMRTVEDGLDDVDTPGD</sequence>
<dbReference type="PANTHER" id="PTHR46825">
    <property type="entry name" value="D-ALANYL-D-ALANINE-CARBOXYPEPTIDASE/ENDOPEPTIDASE AMPH"/>
    <property type="match status" value="1"/>
</dbReference>
<dbReference type="Gene3D" id="3.40.710.10">
    <property type="entry name" value="DD-peptidase/beta-lactamase superfamily"/>
    <property type="match status" value="1"/>
</dbReference>
<evidence type="ECO:0000313" key="5">
    <source>
        <dbReference type="Proteomes" id="UP000663452"/>
    </source>
</evidence>
<keyword evidence="4" id="KW-0378">Hydrolase</keyword>
<name>A0ABX7L5X9_9BACL</name>
<dbReference type="Pfam" id="PF00144">
    <property type="entry name" value="Beta-lactamase"/>
    <property type="match status" value="1"/>
</dbReference>
<comment type="subcellular location">
    <subcellularLocation>
        <location evidence="1">Membrane</location>
    </subcellularLocation>
</comment>
<dbReference type="PANTHER" id="PTHR46825:SF11">
    <property type="entry name" value="PENICILLIN-BINDING PROTEIN 4"/>
    <property type="match status" value="1"/>
</dbReference>
<dbReference type="InterPro" id="IPR050491">
    <property type="entry name" value="AmpC-like"/>
</dbReference>
<protein>
    <submittedName>
        <fullName evidence="4">Serine hydrolase</fullName>
    </submittedName>
</protein>
<feature type="domain" description="Beta-lactamase-related" evidence="3">
    <location>
        <begin position="7"/>
        <end position="329"/>
    </location>
</feature>
<dbReference type="InterPro" id="IPR001466">
    <property type="entry name" value="Beta-lactam-related"/>
</dbReference>
<evidence type="ECO:0000313" key="4">
    <source>
        <dbReference type="EMBL" id="QSF43344.1"/>
    </source>
</evidence>
<dbReference type="GO" id="GO:0016787">
    <property type="term" value="F:hydrolase activity"/>
    <property type="evidence" value="ECO:0007669"/>
    <property type="project" value="UniProtKB-KW"/>
</dbReference>
<dbReference type="RefSeq" id="WP_206100977.1">
    <property type="nucleotide sequence ID" value="NZ_CP070969.1"/>
</dbReference>
<organism evidence="4 5">
    <name type="scientific">Paenibacillus tianjinensis</name>
    <dbReference type="NCBI Taxonomy" id="2810347"/>
    <lineage>
        <taxon>Bacteria</taxon>
        <taxon>Bacillati</taxon>
        <taxon>Bacillota</taxon>
        <taxon>Bacilli</taxon>
        <taxon>Bacillales</taxon>
        <taxon>Paenibacillaceae</taxon>
        <taxon>Paenibacillus</taxon>
    </lineage>
</organism>
<evidence type="ECO:0000256" key="1">
    <source>
        <dbReference type="ARBA" id="ARBA00004370"/>
    </source>
</evidence>
<proteinExistence type="predicted"/>
<evidence type="ECO:0000259" key="3">
    <source>
        <dbReference type="Pfam" id="PF00144"/>
    </source>
</evidence>
<gene>
    <name evidence="4" type="ORF">JRJ22_18945</name>
</gene>
<keyword evidence="5" id="KW-1185">Reference proteome</keyword>
<dbReference type="EMBL" id="CP070969">
    <property type="protein sequence ID" value="QSF43344.1"/>
    <property type="molecule type" value="Genomic_DNA"/>
</dbReference>
<evidence type="ECO:0000256" key="2">
    <source>
        <dbReference type="ARBA" id="ARBA00023136"/>
    </source>
</evidence>
<reference evidence="4 5" key="1">
    <citation type="submission" date="2021-02" db="EMBL/GenBank/DDBJ databases">
        <title>Paenibacillus tianjinensis sp. nov.</title>
        <authorList>
            <person name="Liu H."/>
        </authorList>
    </citation>
    <scope>NUCLEOTIDE SEQUENCE [LARGE SCALE GENOMIC DNA]</scope>
    <source>
        <strain evidence="4 5">TB2019</strain>
    </source>
</reference>
<dbReference type="SUPFAM" id="SSF56601">
    <property type="entry name" value="beta-lactamase/transpeptidase-like"/>
    <property type="match status" value="1"/>
</dbReference>
<dbReference type="Proteomes" id="UP000663452">
    <property type="component" value="Chromosome"/>
</dbReference>